<reference evidence="1" key="2">
    <citation type="submission" date="2023-02" db="EMBL/GenBank/DDBJ databases">
        <authorList>
            <consortium name="DOE Joint Genome Institute"/>
            <person name="Mondo S.J."/>
            <person name="Chang Y."/>
            <person name="Wang Y."/>
            <person name="Ahrendt S."/>
            <person name="Andreopoulos W."/>
            <person name="Barry K."/>
            <person name="Beard J."/>
            <person name="Benny G.L."/>
            <person name="Blankenship S."/>
            <person name="Bonito G."/>
            <person name="Cuomo C."/>
            <person name="Desiro A."/>
            <person name="Gervers K.A."/>
            <person name="Hundley H."/>
            <person name="Kuo A."/>
            <person name="LaButti K."/>
            <person name="Lang B.F."/>
            <person name="Lipzen A."/>
            <person name="O'Donnell K."/>
            <person name="Pangilinan J."/>
            <person name="Reynolds N."/>
            <person name="Sandor L."/>
            <person name="Smith M.W."/>
            <person name="Tsang A."/>
            <person name="Grigoriev I.V."/>
            <person name="Stajich J.E."/>
            <person name="Spatafora J.W."/>
        </authorList>
    </citation>
    <scope>NUCLEOTIDE SEQUENCE</scope>
    <source>
        <strain evidence="1">RSA 2281</strain>
    </source>
</reference>
<dbReference type="PANTHER" id="PTHR31366:SF2">
    <property type="entry name" value="UPF0739 PROTEIN C1ORF74"/>
    <property type="match status" value="1"/>
</dbReference>
<evidence type="ECO:0000313" key="2">
    <source>
        <dbReference type="Proteomes" id="UP001209540"/>
    </source>
</evidence>
<protein>
    <submittedName>
        <fullName evidence="1">Uncharacterized protein</fullName>
    </submittedName>
</protein>
<dbReference type="Proteomes" id="UP001209540">
    <property type="component" value="Unassembled WGS sequence"/>
</dbReference>
<dbReference type="PANTHER" id="PTHR31366">
    <property type="entry name" value="UPF0739 PROTEIN C1ORF74"/>
    <property type="match status" value="1"/>
</dbReference>
<proteinExistence type="predicted"/>
<accession>A0AAD5KBP1</accession>
<dbReference type="AlphaFoldDB" id="A0AAD5KBP1"/>
<gene>
    <name evidence="1" type="ORF">BDA99DRAFT_491431</name>
</gene>
<organism evidence="1 2">
    <name type="scientific">Phascolomyces articulosus</name>
    <dbReference type="NCBI Taxonomy" id="60185"/>
    <lineage>
        <taxon>Eukaryota</taxon>
        <taxon>Fungi</taxon>
        <taxon>Fungi incertae sedis</taxon>
        <taxon>Mucoromycota</taxon>
        <taxon>Mucoromycotina</taxon>
        <taxon>Mucoromycetes</taxon>
        <taxon>Mucorales</taxon>
        <taxon>Lichtheimiaceae</taxon>
        <taxon>Phascolomyces</taxon>
    </lineage>
</organism>
<reference evidence="1" key="1">
    <citation type="journal article" date="2022" name="IScience">
        <title>Evolution of zygomycete secretomes and the origins of terrestrial fungal ecologies.</title>
        <authorList>
            <person name="Chang Y."/>
            <person name="Wang Y."/>
            <person name="Mondo S."/>
            <person name="Ahrendt S."/>
            <person name="Andreopoulos W."/>
            <person name="Barry K."/>
            <person name="Beard J."/>
            <person name="Benny G.L."/>
            <person name="Blankenship S."/>
            <person name="Bonito G."/>
            <person name="Cuomo C."/>
            <person name="Desiro A."/>
            <person name="Gervers K.A."/>
            <person name="Hundley H."/>
            <person name="Kuo A."/>
            <person name="LaButti K."/>
            <person name="Lang B.F."/>
            <person name="Lipzen A."/>
            <person name="O'Donnell K."/>
            <person name="Pangilinan J."/>
            <person name="Reynolds N."/>
            <person name="Sandor L."/>
            <person name="Smith M.E."/>
            <person name="Tsang A."/>
            <person name="Grigoriev I.V."/>
            <person name="Stajich J.E."/>
            <person name="Spatafora J.W."/>
        </authorList>
    </citation>
    <scope>NUCLEOTIDE SEQUENCE</scope>
    <source>
        <strain evidence="1">RSA 2281</strain>
    </source>
</reference>
<dbReference type="EMBL" id="JAIXMP010000001">
    <property type="protein sequence ID" value="KAI9278193.1"/>
    <property type="molecule type" value="Genomic_DNA"/>
</dbReference>
<dbReference type="Pfam" id="PF14953">
    <property type="entry name" value="DUF4504"/>
    <property type="match status" value="1"/>
</dbReference>
<comment type="caution">
    <text evidence="1">The sequence shown here is derived from an EMBL/GenBank/DDBJ whole genome shotgun (WGS) entry which is preliminary data.</text>
</comment>
<sequence>MIPLKPNPSETSIIHHIRSSLRACFKGKSATIIDSLVKAIVAVTLGLRVAHLIDVAHVTSDQINQLIILLRQEPQCQPLIVLQFKDRYTFLCHRYELEQHVETTLTHPNQWVYINVRGKQGPPSQHPCPDILLSWLQQRLKLYLLSFHEQKQPSPVYYSSVVPCYMVVLTGFLLEYPILYMTHEEDVGLDQELDEWEMVPNCLGDRSLVLTRLWLHEPTFWQDYMLMSFTCPEQNDLPEQHPTITTKSGFETKFRTRLDRCRPYFTHTRLEISRELKKLDRVAL</sequence>
<dbReference type="InterPro" id="IPR027850">
    <property type="entry name" value="DUF4504"/>
</dbReference>
<evidence type="ECO:0000313" key="1">
    <source>
        <dbReference type="EMBL" id="KAI9278193.1"/>
    </source>
</evidence>
<keyword evidence="2" id="KW-1185">Reference proteome</keyword>
<name>A0AAD5KBP1_9FUNG</name>